<keyword evidence="1" id="KW-1133">Transmembrane helix</keyword>
<feature type="transmembrane region" description="Helical" evidence="1">
    <location>
        <begin position="283"/>
        <end position="303"/>
    </location>
</feature>
<gene>
    <name evidence="2" type="ORF">H310_14796</name>
</gene>
<keyword evidence="1" id="KW-0472">Membrane</keyword>
<organism evidence="2">
    <name type="scientific">Aphanomyces invadans</name>
    <dbReference type="NCBI Taxonomy" id="157072"/>
    <lineage>
        <taxon>Eukaryota</taxon>
        <taxon>Sar</taxon>
        <taxon>Stramenopiles</taxon>
        <taxon>Oomycota</taxon>
        <taxon>Saprolegniomycetes</taxon>
        <taxon>Saprolegniales</taxon>
        <taxon>Verrucalvaceae</taxon>
        <taxon>Aphanomyces</taxon>
    </lineage>
</organism>
<evidence type="ECO:0000313" key="2">
    <source>
        <dbReference type="EMBL" id="ETV90428.1"/>
    </source>
</evidence>
<evidence type="ECO:0000256" key="1">
    <source>
        <dbReference type="SAM" id="Phobius"/>
    </source>
</evidence>
<dbReference type="VEuPathDB" id="FungiDB:H310_14796"/>
<dbReference type="OrthoDB" id="63665at2759"/>
<dbReference type="EMBL" id="KI914040">
    <property type="protein sequence ID" value="ETV90428.1"/>
    <property type="molecule type" value="Genomic_DNA"/>
</dbReference>
<reference evidence="2" key="1">
    <citation type="submission" date="2013-12" db="EMBL/GenBank/DDBJ databases">
        <title>The Genome Sequence of Aphanomyces invadans NJM9701.</title>
        <authorList>
            <consortium name="The Broad Institute Genomics Platform"/>
            <person name="Russ C."/>
            <person name="Tyler B."/>
            <person name="van West P."/>
            <person name="Dieguez-Uribeondo J."/>
            <person name="Young S.K."/>
            <person name="Zeng Q."/>
            <person name="Gargeya S."/>
            <person name="Fitzgerald M."/>
            <person name="Abouelleil A."/>
            <person name="Alvarado L."/>
            <person name="Chapman S.B."/>
            <person name="Gainer-Dewar J."/>
            <person name="Goldberg J."/>
            <person name="Griggs A."/>
            <person name="Gujja S."/>
            <person name="Hansen M."/>
            <person name="Howarth C."/>
            <person name="Imamovic A."/>
            <person name="Ireland A."/>
            <person name="Larimer J."/>
            <person name="McCowan C."/>
            <person name="Murphy C."/>
            <person name="Pearson M."/>
            <person name="Poon T.W."/>
            <person name="Priest M."/>
            <person name="Roberts A."/>
            <person name="Saif S."/>
            <person name="Shea T."/>
            <person name="Sykes S."/>
            <person name="Wortman J."/>
            <person name="Nusbaum C."/>
            <person name="Birren B."/>
        </authorList>
    </citation>
    <scope>NUCLEOTIDE SEQUENCE [LARGE SCALE GENOMIC DNA]</scope>
    <source>
        <strain evidence="2">NJM9701</strain>
    </source>
</reference>
<protein>
    <submittedName>
        <fullName evidence="2">Uncharacterized protein</fullName>
    </submittedName>
</protein>
<dbReference type="RefSeq" id="XP_008880947.1">
    <property type="nucleotide sequence ID" value="XM_008882725.1"/>
</dbReference>
<dbReference type="AlphaFoldDB" id="A0A024T8U3"/>
<name>A0A024T8U3_9STRA</name>
<sequence>MAPPSWLGRGSNRTWSLPKPCYRSVHFDLSLTMLGLFMQRRWVHALLVLCSCSLWATGLDEEFFVPADVTDPVVNRTAEAFVNEYALFLSDVFAVVPERTVLETLVYKHPLAIRNNDDDELVYEPGFTYKLLVLFKLQWDSPGFRTTPFVSVGECIYACVEGTDGNLSCEGKQFSQVERKDVGVDAPGAPRALEFVKSSLNHEYDNARMTLTAYETQDDVDLVEYVQFQVENEPVKCEAAIYTRRRTAGAATKKVVYFDDACIKATYNGLNLDTFEHIQRTDVGIFLIGIALAAAVVATIVVYRRQLLTAKGTYRSMHIRFGGDTVL</sequence>
<proteinExistence type="predicted"/>
<dbReference type="GeneID" id="20091846"/>
<accession>A0A024T8U3</accession>
<keyword evidence="1" id="KW-0812">Transmembrane</keyword>